<keyword evidence="3" id="KW-0472">Membrane</keyword>
<keyword evidence="3" id="KW-1133">Transmembrane helix</keyword>
<dbReference type="PANTHER" id="PTHR45138:SF9">
    <property type="entry name" value="DIGUANYLATE CYCLASE DGCM-RELATED"/>
    <property type="match status" value="1"/>
</dbReference>
<evidence type="ECO:0000256" key="2">
    <source>
        <dbReference type="ARBA" id="ARBA00034247"/>
    </source>
</evidence>
<dbReference type="FunFam" id="3.30.70.270:FF:000001">
    <property type="entry name" value="Diguanylate cyclase domain protein"/>
    <property type="match status" value="1"/>
</dbReference>
<dbReference type="EMBL" id="LSRP01000129">
    <property type="protein sequence ID" value="OJF91241.1"/>
    <property type="molecule type" value="Genomic_DNA"/>
</dbReference>
<organism evidence="5 6">
    <name type="scientific">Pararhizobium antarcticum</name>
    <dbReference type="NCBI Taxonomy" id="1798805"/>
    <lineage>
        <taxon>Bacteria</taxon>
        <taxon>Pseudomonadati</taxon>
        <taxon>Pseudomonadota</taxon>
        <taxon>Alphaproteobacteria</taxon>
        <taxon>Hyphomicrobiales</taxon>
        <taxon>Rhizobiaceae</taxon>
        <taxon>Rhizobium/Agrobacterium group</taxon>
        <taxon>Pararhizobium</taxon>
    </lineage>
</organism>
<feature type="transmembrane region" description="Helical" evidence="3">
    <location>
        <begin position="20"/>
        <end position="42"/>
    </location>
</feature>
<dbReference type="Gene3D" id="3.30.450.20">
    <property type="entry name" value="PAS domain"/>
    <property type="match status" value="2"/>
</dbReference>
<dbReference type="InterPro" id="IPR000160">
    <property type="entry name" value="GGDEF_dom"/>
</dbReference>
<dbReference type="RefSeq" id="WP_071835276.1">
    <property type="nucleotide sequence ID" value="NZ_LSRP01000129.1"/>
</dbReference>
<feature type="domain" description="GGDEF" evidence="4">
    <location>
        <begin position="362"/>
        <end position="501"/>
    </location>
</feature>
<dbReference type="InterPro" id="IPR029787">
    <property type="entry name" value="Nucleotide_cyclase"/>
</dbReference>
<evidence type="ECO:0000256" key="3">
    <source>
        <dbReference type="SAM" id="Phobius"/>
    </source>
</evidence>
<evidence type="ECO:0000313" key="6">
    <source>
        <dbReference type="Proteomes" id="UP000182661"/>
    </source>
</evidence>
<evidence type="ECO:0000259" key="4">
    <source>
        <dbReference type="PROSITE" id="PS50887"/>
    </source>
</evidence>
<dbReference type="NCBIfam" id="TIGR00254">
    <property type="entry name" value="GGDEF"/>
    <property type="match status" value="1"/>
</dbReference>
<dbReference type="SMART" id="SM00065">
    <property type="entry name" value="GAF"/>
    <property type="match status" value="1"/>
</dbReference>
<dbReference type="InterPro" id="IPR050469">
    <property type="entry name" value="Diguanylate_Cyclase"/>
</dbReference>
<sequence>MNGLLHALTTRSSRRHIIRSGWVVLMAAILAGFTALFSFLLLDQRYRDWKQAEISALNVTTSVERDVLQTFRGADRMLMAVRELVPANADFRFNPQRRRAFLGDTSTASGLGEIYILDRKGVVILRSETSTGIQGNLANQPFFFTHERTSDDRLFTAKTMTRSPLGEMVVMMSRRMTDRNGEFSGVIAFSLRLSTFSPLFKSLDLGKNGSISLYGTEGTLLLRAPSEEGAIGKNYITSPIFWQMATATAPFSGPSPIDKLERLFSSAKVGDLPLVIAVGLSTDDIYGGWRQLAITTSIFFAALAGCVILLSILLGIELRRRKRSESRYRTLAHVDGLTGLFNRRRFDTVLDVEFSRAKRRNAPLSVVMIDVDRFKSFNDLYGHQAGDDCLRLIAQAIQAHLKRPADIAARYGGEEIGLILPETDEAGAAMIAESVRFAIESLAITHARSDSGFVTASLGTATGRPGLDGAPIEPSALVALADSALYGAKRSGRNRVIDGGVLQRGIPAPLPLNEKSRADRVKAALAAISSEDRAALDRITQMAAKAFGTKTALVSLVDATDQFFVGRTGLATDSTSRDLSFCAYALDGAEPLVVLDAVRDVRFTGNALVTGMPHIRFYAGAPLCDPDTGGVLGTLCIIDPVPRAAFSENEKDLLQGFAALALEQLTRIMRPDINHPNIALRASA</sequence>
<dbReference type="CDD" id="cd12914">
    <property type="entry name" value="PDC1_DGC_like"/>
    <property type="match status" value="1"/>
</dbReference>
<dbReference type="OrthoDB" id="9812260at2"/>
<name>A0A657LME2_9HYPH</name>
<dbReference type="Gene3D" id="3.30.450.40">
    <property type="match status" value="1"/>
</dbReference>
<dbReference type="InterPro" id="IPR054327">
    <property type="entry name" value="His-kinase-like_sensor"/>
</dbReference>
<dbReference type="Gene3D" id="3.30.70.270">
    <property type="match status" value="1"/>
</dbReference>
<dbReference type="PANTHER" id="PTHR45138">
    <property type="entry name" value="REGULATORY COMPONENTS OF SENSORY TRANSDUCTION SYSTEM"/>
    <property type="match status" value="1"/>
</dbReference>
<dbReference type="SUPFAM" id="SSF55781">
    <property type="entry name" value="GAF domain-like"/>
    <property type="match status" value="1"/>
</dbReference>
<gene>
    <name evidence="5" type="ORF">AX760_06895</name>
</gene>
<dbReference type="Proteomes" id="UP000182661">
    <property type="component" value="Unassembled WGS sequence"/>
</dbReference>
<dbReference type="CDD" id="cd01949">
    <property type="entry name" value="GGDEF"/>
    <property type="match status" value="1"/>
</dbReference>
<feature type="transmembrane region" description="Helical" evidence="3">
    <location>
        <begin position="292"/>
        <end position="316"/>
    </location>
</feature>
<keyword evidence="6" id="KW-1185">Reference proteome</keyword>
<dbReference type="SUPFAM" id="SSF55073">
    <property type="entry name" value="Nucleotide cyclase"/>
    <property type="match status" value="1"/>
</dbReference>
<dbReference type="GO" id="GO:0043709">
    <property type="term" value="P:cell adhesion involved in single-species biofilm formation"/>
    <property type="evidence" value="ECO:0007669"/>
    <property type="project" value="TreeGrafter"/>
</dbReference>
<dbReference type="AlphaFoldDB" id="A0A657LME2"/>
<dbReference type="SMART" id="SM00267">
    <property type="entry name" value="GGDEF"/>
    <property type="match status" value="1"/>
</dbReference>
<protein>
    <recommendedName>
        <fullName evidence="1">diguanylate cyclase</fullName>
        <ecNumber evidence="1">2.7.7.65</ecNumber>
    </recommendedName>
</protein>
<keyword evidence="3" id="KW-0812">Transmembrane</keyword>
<comment type="catalytic activity">
    <reaction evidence="2">
        <text>2 GTP = 3',3'-c-di-GMP + 2 diphosphate</text>
        <dbReference type="Rhea" id="RHEA:24898"/>
        <dbReference type="ChEBI" id="CHEBI:33019"/>
        <dbReference type="ChEBI" id="CHEBI:37565"/>
        <dbReference type="ChEBI" id="CHEBI:58805"/>
        <dbReference type="EC" id="2.7.7.65"/>
    </reaction>
</comment>
<dbReference type="Pfam" id="PF22588">
    <property type="entry name" value="dCache_1_like"/>
    <property type="match status" value="1"/>
</dbReference>
<evidence type="ECO:0000256" key="1">
    <source>
        <dbReference type="ARBA" id="ARBA00012528"/>
    </source>
</evidence>
<dbReference type="EC" id="2.7.7.65" evidence="1"/>
<evidence type="ECO:0000313" key="5">
    <source>
        <dbReference type="EMBL" id="OJF91241.1"/>
    </source>
</evidence>
<proteinExistence type="predicted"/>
<dbReference type="InterPro" id="IPR029016">
    <property type="entry name" value="GAF-like_dom_sf"/>
</dbReference>
<dbReference type="InterPro" id="IPR003018">
    <property type="entry name" value="GAF"/>
</dbReference>
<reference evidence="5 6" key="1">
    <citation type="submission" date="2016-02" db="EMBL/GenBank/DDBJ databases">
        <title>Genome sequencing of a beta-galactosidase producing bacteria Rhizobium sp. 59.</title>
        <authorList>
            <person name="Wang D."/>
            <person name="Kot W."/>
            <person name="Qin Y."/>
            <person name="Hansen L."/>
            <person name="Naqvi K."/>
            <person name="Rensing C."/>
        </authorList>
    </citation>
    <scope>NUCLEOTIDE SEQUENCE [LARGE SCALE GENOMIC DNA]</scope>
    <source>
        <strain evidence="5 6">59</strain>
    </source>
</reference>
<dbReference type="InterPro" id="IPR043128">
    <property type="entry name" value="Rev_trsase/Diguanyl_cyclase"/>
</dbReference>
<dbReference type="GO" id="GO:0052621">
    <property type="term" value="F:diguanylate cyclase activity"/>
    <property type="evidence" value="ECO:0007669"/>
    <property type="project" value="UniProtKB-EC"/>
</dbReference>
<dbReference type="GO" id="GO:1902201">
    <property type="term" value="P:negative regulation of bacterial-type flagellum-dependent cell motility"/>
    <property type="evidence" value="ECO:0007669"/>
    <property type="project" value="TreeGrafter"/>
</dbReference>
<comment type="caution">
    <text evidence="5">The sequence shown here is derived from an EMBL/GenBank/DDBJ whole genome shotgun (WGS) entry which is preliminary data.</text>
</comment>
<accession>A0A657LME2</accession>
<dbReference type="CDD" id="cd12915">
    <property type="entry name" value="PDC2_DGC_like"/>
    <property type="match status" value="1"/>
</dbReference>
<dbReference type="Pfam" id="PF01590">
    <property type="entry name" value="GAF"/>
    <property type="match status" value="1"/>
</dbReference>
<dbReference type="PROSITE" id="PS50887">
    <property type="entry name" value="GGDEF"/>
    <property type="match status" value="1"/>
</dbReference>
<dbReference type="GO" id="GO:0005886">
    <property type="term" value="C:plasma membrane"/>
    <property type="evidence" value="ECO:0007669"/>
    <property type="project" value="TreeGrafter"/>
</dbReference>
<dbReference type="Pfam" id="PF00990">
    <property type="entry name" value="GGDEF"/>
    <property type="match status" value="1"/>
</dbReference>